<dbReference type="AlphaFoldDB" id="A0A2K8K726"/>
<accession>A0A2K8K726</accession>
<gene>
    <name evidence="1" type="ORF">BG454_04990</name>
</gene>
<keyword evidence="2" id="KW-1185">Reference proteome</keyword>
<organism evidence="1 2">
    <name type="scientific">Roseinatronobacter bogoriensis subsp. barguzinensis</name>
    <dbReference type="NCBI Taxonomy" id="441209"/>
    <lineage>
        <taxon>Bacteria</taxon>
        <taxon>Pseudomonadati</taxon>
        <taxon>Pseudomonadota</taxon>
        <taxon>Alphaproteobacteria</taxon>
        <taxon>Rhodobacterales</taxon>
        <taxon>Paracoccaceae</taxon>
        <taxon>Roseinatronobacter</taxon>
    </lineage>
</organism>
<evidence type="ECO:0000313" key="2">
    <source>
        <dbReference type="Proteomes" id="UP000228948"/>
    </source>
</evidence>
<dbReference type="Proteomes" id="UP000228948">
    <property type="component" value="Chromosome"/>
</dbReference>
<name>A0A2K8K726_9RHOB</name>
<reference evidence="1 2" key="1">
    <citation type="submission" date="2017-11" db="EMBL/GenBank/DDBJ databases">
        <title>Revised Sequence and Annotation of the Rhodobaca barguzinensis strain alga05 Genome.</title>
        <authorList>
            <person name="Kopejtka K."/>
            <person name="Tomasch J.M."/>
            <person name="Bunk B."/>
            <person name="Koblizek M."/>
        </authorList>
    </citation>
    <scope>NUCLEOTIDE SEQUENCE [LARGE SCALE GENOMIC DNA]</scope>
    <source>
        <strain evidence="2">alga05</strain>
    </source>
</reference>
<dbReference type="KEGG" id="rbg:BG454_04990"/>
<dbReference type="EMBL" id="CP024899">
    <property type="protein sequence ID" value="ATX65262.1"/>
    <property type="molecule type" value="Genomic_DNA"/>
</dbReference>
<proteinExistence type="predicted"/>
<evidence type="ECO:0000313" key="1">
    <source>
        <dbReference type="EMBL" id="ATX65262.1"/>
    </source>
</evidence>
<sequence length="76" mass="8055">MRSSVASFAMPTLYRTGRLIPSAGLAPACAVARVLLAVAGAQMVALTRLDRDARARLADSDAQRESIVPTLRMTPT</sequence>
<protein>
    <submittedName>
        <fullName evidence="1">Uncharacterized protein</fullName>
    </submittedName>
</protein>